<dbReference type="RefSeq" id="WP_181382980.1">
    <property type="nucleotide sequence ID" value="NZ_KX957968.1"/>
</dbReference>
<accession>A0A1P8DP33</accession>
<evidence type="ECO:0000256" key="1">
    <source>
        <dbReference type="ARBA" id="ARBA00006594"/>
    </source>
</evidence>
<dbReference type="GO" id="GO:0003677">
    <property type="term" value="F:DNA binding"/>
    <property type="evidence" value="ECO:0007669"/>
    <property type="project" value="InterPro"/>
</dbReference>
<name>A0A1P8DP33_VIBAL</name>
<reference evidence="8" key="1">
    <citation type="submission" date="2016-10" db="EMBL/GenBank/DDBJ databases">
        <title>Evolution and Comparative Genomics of Conjugative MDR Plasmids in Vibrio species.</title>
        <authorList>
            <person name="Li R."/>
            <person name="Ye L."/>
            <person name="Wong M.Ho.Yin."/>
            <person name="Zheng Z."/>
            <person name="Chan E.Wai.Chi."/>
            <person name="Chen S."/>
        </authorList>
    </citation>
    <scope>NUCLEOTIDE SEQUENCE</scope>
    <source>
        <plasmid evidence="8">pVAS19</plasmid>
    </source>
</reference>
<proteinExistence type="inferred from homology"/>
<dbReference type="EC" id="2.1.1.72" evidence="2"/>
<comment type="catalytic activity">
    <reaction evidence="6">
        <text>a 2'-deoxyadenosine in DNA + S-adenosyl-L-methionine = an N(6)-methyl-2'-deoxyadenosine in DNA + S-adenosyl-L-homocysteine + H(+)</text>
        <dbReference type="Rhea" id="RHEA:15197"/>
        <dbReference type="Rhea" id="RHEA-COMP:12418"/>
        <dbReference type="Rhea" id="RHEA-COMP:12419"/>
        <dbReference type="ChEBI" id="CHEBI:15378"/>
        <dbReference type="ChEBI" id="CHEBI:57856"/>
        <dbReference type="ChEBI" id="CHEBI:59789"/>
        <dbReference type="ChEBI" id="CHEBI:90615"/>
        <dbReference type="ChEBI" id="CHEBI:90616"/>
        <dbReference type="EC" id="2.1.1.72"/>
    </reaction>
</comment>
<evidence type="ECO:0000256" key="4">
    <source>
        <dbReference type="ARBA" id="ARBA00022679"/>
    </source>
</evidence>
<feature type="domain" description="DNA methylase N-4/N-6" evidence="7">
    <location>
        <begin position="76"/>
        <end position="374"/>
    </location>
</feature>
<dbReference type="SUPFAM" id="SSF53335">
    <property type="entry name" value="S-adenosyl-L-methionine-dependent methyltransferases"/>
    <property type="match status" value="1"/>
</dbReference>
<geneLocation type="plasmid" evidence="8">
    <name>pVAS19</name>
</geneLocation>
<keyword evidence="5" id="KW-0949">S-adenosyl-L-methionine</keyword>
<dbReference type="PROSITE" id="PS00092">
    <property type="entry name" value="N6_MTASE"/>
    <property type="match status" value="1"/>
</dbReference>
<evidence type="ECO:0000259" key="7">
    <source>
        <dbReference type="Pfam" id="PF01555"/>
    </source>
</evidence>
<dbReference type="GO" id="GO:0032259">
    <property type="term" value="P:methylation"/>
    <property type="evidence" value="ECO:0007669"/>
    <property type="project" value="UniProtKB-KW"/>
</dbReference>
<sequence>MSNDQTNVENYEFEPIKGYPMLNWKGKRPFRSTQYFPAQLKEVYGQEDDNGWINKIFWGDNLQVMSHLLKSFRGKIDFIYIDPPFDSKADYKIKVKCNNKFTTNDNIAFEEKQYTDLWNNDEYLQFIYERLILIKELLSDSGVVALHTGWQKSAHLRLIMDEVFGNYVNEIVWQKIRSSKAQSSSFGNVHDLIFIYAKSANYNFRKLYKDQSEEFKSKFDRIEEGSGRKYQLVSMVQAGQGPNRRFGDIELSPGPGRHWIWSQEKIDEGLMNGLIEFTSNGTPRKKQYLDENKGKPIDDIWNDIFPVNSQATENTGYPTQKPVSLLQRLIEAFTDEDDLVFDCFMGSGTTQATANQMNRRFIGNDINLGAIQTTTKRLVAQHASFEVFNVNNYDIFRNPVEAKELLIEALEIQPLGSNTIYDGEKDGFKVKIMPVNRIATKEDLNDLIQGFPYKQFEERKEANPNQPVEEIMLVCMGHEPGLGAILENESGYKMKVEVVDILRDKSDLTFKYDSEASIEIKDGKLVIEEFYPRNLLQKLSQQKDDVTEWREMVESIMIDWNYDGAVMEPIVIDIPEKDEFVAGEYEIPEDANNIKIKITDLLSESYEEVIVHG</sequence>
<evidence type="ECO:0000256" key="2">
    <source>
        <dbReference type="ARBA" id="ARBA00011900"/>
    </source>
</evidence>
<organism evidence="8">
    <name type="scientific">Vibrio alginolyticus</name>
    <dbReference type="NCBI Taxonomy" id="663"/>
    <lineage>
        <taxon>Bacteria</taxon>
        <taxon>Pseudomonadati</taxon>
        <taxon>Pseudomonadota</taxon>
        <taxon>Gammaproteobacteria</taxon>
        <taxon>Vibrionales</taxon>
        <taxon>Vibrionaceae</taxon>
        <taxon>Vibrio</taxon>
    </lineage>
</organism>
<dbReference type="GO" id="GO:0009007">
    <property type="term" value="F:site-specific DNA-methyltransferase (adenine-specific) activity"/>
    <property type="evidence" value="ECO:0007669"/>
    <property type="project" value="UniProtKB-EC"/>
</dbReference>
<dbReference type="Pfam" id="PF01555">
    <property type="entry name" value="N6_N4_Mtase"/>
    <property type="match status" value="1"/>
</dbReference>
<dbReference type="InterPro" id="IPR029063">
    <property type="entry name" value="SAM-dependent_MTases_sf"/>
</dbReference>
<comment type="similarity">
    <text evidence="1">Belongs to the N(4)/N(6)-methyltransferase family.</text>
</comment>
<keyword evidence="4 8" id="KW-0808">Transferase</keyword>
<evidence type="ECO:0000256" key="5">
    <source>
        <dbReference type="ARBA" id="ARBA00022691"/>
    </source>
</evidence>
<keyword evidence="3 8" id="KW-0489">Methyltransferase</keyword>
<dbReference type="InterPro" id="IPR002941">
    <property type="entry name" value="DNA_methylase_N4/N6"/>
</dbReference>
<dbReference type="GO" id="GO:0008170">
    <property type="term" value="F:N-methyltransferase activity"/>
    <property type="evidence" value="ECO:0007669"/>
    <property type="project" value="InterPro"/>
</dbReference>
<keyword evidence="8" id="KW-0614">Plasmid</keyword>
<dbReference type="PRINTS" id="PR00506">
    <property type="entry name" value="D21N6MTFRASE"/>
</dbReference>
<protein>
    <recommendedName>
        <fullName evidence="2">site-specific DNA-methyltransferase (adenine-specific)</fullName>
        <ecNumber evidence="2">2.1.1.72</ecNumber>
    </recommendedName>
</protein>
<dbReference type="AlphaFoldDB" id="A0A1P8DP33"/>
<evidence type="ECO:0000256" key="3">
    <source>
        <dbReference type="ARBA" id="ARBA00022603"/>
    </source>
</evidence>
<dbReference type="Gene3D" id="3.40.50.150">
    <property type="entry name" value="Vaccinia Virus protein VP39"/>
    <property type="match status" value="1"/>
</dbReference>
<evidence type="ECO:0000256" key="6">
    <source>
        <dbReference type="ARBA" id="ARBA00047942"/>
    </source>
</evidence>
<evidence type="ECO:0000313" key="8">
    <source>
        <dbReference type="EMBL" id="APU90881.1"/>
    </source>
</evidence>
<dbReference type="InterPro" id="IPR002052">
    <property type="entry name" value="DNA_methylase_N6_adenine_CS"/>
</dbReference>
<dbReference type="EMBL" id="KX957968">
    <property type="protein sequence ID" value="APU90881.1"/>
    <property type="molecule type" value="Genomic_DNA"/>
</dbReference>
<dbReference type="InterPro" id="IPR002295">
    <property type="entry name" value="N4/N6-MTase_EcoPI_Mod-like"/>
</dbReference>